<dbReference type="InterPro" id="IPR036291">
    <property type="entry name" value="NAD(P)-bd_dom_sf"/>
</dbReference>
<reference evidence="3" key="1">
    <citation type="submission" date="2023-11" db="EMBL/GenBank/DDBJ databases">
        <authorList>
            <person name="Alioto T."/>
            <person name="Alioto T."/>
            <person name="Gomez Garrido J."/>
        </authorList>
    </citation>
    <scope>NUCLEOTIDE SEQUENCE</scope>
</reference>
<gene>
    <name evidence="3" type="ORF">LECACI_7A005983</name>
</gene>
<dbReference type="Gene3D" id="3.40.50.720">
    <property type="entry name" value="NAD(P)-binding Rossmann-like Domain"/>
    <property type="match status" value="1"/>
</dbReference>
<comment type="similarity">
    <text evidence="1">Belongs to the short-chain dehydrogenases/reductases (SDR) family.</text>
</comment>
<name>A0AAI8Z1C1_9PEZI</name>
<evidence type="ECO:0000313" key="4">
    <source>
        <dbReference type="Proteomes" id="UP001296104"/>
    </source>
</evidence>
<dbReference type="GO" id="GO:0016491">
    <property type="term" value="F:oxidoreductase activity"/>
    <property type="evidence" value="ECO:0007669"/>
    <property type="project" value="UniProtKB-KW"/>
</dbReference>
<protein>
    <submittedName>
        <fullName evidence="3">3-hydroxyacyl- dehydrogenase</fullName>
    </submittedName>
</protein>
<accession>A0AAI8Z1C1</accession>
<keyword evidence="2" id="KW-0560">Oxidoreductase</keyword>
<dbReference type="Proteomes" id="UP001296104">
    <property type="component" value="Unassembled WGS sequence"/>
</dbReference>
<dbReference type="PRINTS" id="PR00081">
    <property type="entry name" value="GDHRDH"/>
</dbReference>
<dbReference type="EMBL" id="CAVMBE010000040">
    <property type="protein sequence ID" value="CAK4030825.1"/>
    <property type="molecule type" value="Genomic_DNA"/>
</dbReference>
<keyword evidence="4" id="KW-1185">Reference proteome</keyword>
<organism evidence="3 4">
    <name type="scientific">Lecanosticta acicola</name>
    <dbReference type="NCBI Taxonomy" id="111012"/>
    <lineage>
        <taxon>Eukaryota</taxon>
        <taxon>Fungi</taxon>
        <taxon>Dikarya</taxon>
        <taxon>Ascomycota</taxon>
        <taxon>Pezizomycotina</taxon>
        <taxon>Dothideomycetes</taxon>
        <taxon>Dothideomycetidae</taxon>
        <taxon>Mycosphaerellales</taxon>
        <taxon>Mycosphaerellaceae</taxon>
        <taxon>Lecanosticta</taxon>
    </lineage>
</organism>
<evidence type="ECO:0000313" key="3">
    <source>
        <dbReference type="EMBL" id="CAK4030825.1"/>
    </source>
</evidence>
<dbReference type="Pfam" id="PF00106">
    <property type="entry name" value="adh_short"/>
    <property type="match status" value="1"/>
</dbReference>
<dbReference type="InterPro" id="IPR002347">
    <property type="entry name" value="SDR_fam"/>
</dbReference>
<evidence type="ECO:0000256" key="2">
    <source>
        <dbReference type="ARBA" id="ARBA00023002"/>
    </source>
</evidence>
<proteinExistence type="inferred from homology"/>
<sequence length="296" mass="32809">MAHYQPDESLHANLKGKVVVLSGGATGIGAATVRLLAQHEAHVVFGDVNDPVAEELVTQTPGVKYIHCDVVKYNDIYDLFKTAYDQYGRVDHAFSCAGIFEQGNWYDPKLTIESIKDDPGNTKTIHVNVLGTLQFSRIATIFLREGMKEGEDKSLTLTSSVNAFRESPGLFLYQTSKHAVHGLLRSSRKTLFERDHIRVNAICPGVTDTPMAAKVIEPFKENGLFWQSPESVAKIVVGLEASSHIHGKAFYIEGGDGYEFEDSFYNTQPHWLGEEPTRRMRANAEAVQKGALVPKE</sequence>
<dbReference type="PANTHER" id="PTHR43180">
    <property type="entry name" value="3-OXOACYL-(ACYL-CARRIER-PROTEIN) REDUCTASE (AFU_ORTHOLOGUE AFUA_6G11210)"/>
    <property type="match status" value="1"/>
</dbReference>
<evidence type="ECO:0000256" key="1">
    <source>
        <dbReference type="ARBA" id="ARBA00006484"/>
    </source>
</evidence>
<dbReference type="SUPFAM" id="SSF51735">
    <property type="entry name" value="NAD(P)-binding Rossmann-fold domains"/>
    <property type="match status" value="1"/>
</dbReference>
<dbReference type="PANTHER" id="PTHR43180:SF86">
    <property type="entry name" value="DEHYDROGENASE, PUTATIVE (AFU_ORTHOLOGUE AFUA_3G00290)-RELATED"/>
    <property type="match status" value="1"/>
</dbReference>
<dbReference type="AlphaFoldDB" id="A0AAI8Z1C1"/>
<comment type="caution">
    <text evidence="3">The sequence shown here is derived from an EMBL/GenBank/DDBJ whole genome shotgun (WGS) entry which is preliminary data.</text>
</comment>